<organism evidence="13 14">
    <name type="scientific">Arenibacter antarcticus</name>
    <dbReference type="NCBI Taxonomy" id="2040469"/>
    <lineage>
        <taxon>Bacteria</taxon>
        <taxon>Pseudomonadati</taxon>
        <taxon>Bacteroidota</taxon>
        <taxon>Flavobacteriia</taxon>
        <taxon>Flavobacteriales</taxon>
        <taxon>Flavobacteriaceae</taxon>
        <taxon>Arenibacter</taxon>
    </lineage>
</organism>
<keyword evidence="4" id="KW-1003">Cell membrane</keyword>
<reference evidence="14" key="1">
    <citation type="journal article" date="2019" name="Int. J. Syst. Evol. Microbiol.">
        <title>The Global Catalogue of Microorganisms (GCM) 10K type strain sequencing project: providing services to taxonomists for standard genome sequencing and annotation.</title>
        <authorList>
            <consortium name="The Broad Institute Genomics Platform"/>
            <consortium name="The Broad Institute Genome Sequencing Center for Infectious Disease"/>
            <person name="Wu L."/>
            <person name="Ma J."/>
        </authorList>
    </citation>
    <scope>NUCLEOTIDE SEQUENCE [LARGE SCALE GENOMIC DNA]</scope>
    <source>
        <strain evidence="14">KCTC 52924</strain>
    </source>
</reference>
<accession>A0ABW5VEP3</accession>
<comment type="subcellular location">
    <subcellularLocation>
        <location evidence="1">Cell membrane</location>
        <topology evidence="1">Multi-pass membrane protein</topology>
    </subcellularLocation>
</comment>
<feature type="transmembrane region" description="Helical" evidence="12">
    <location>
        <begin position="401"/>
        <end position="419"/>
    </location>
</feature>
<proteinExistence type="inferred from homology"/>
<feature type="transmembrane region" description="Helical" evidence="12">
    <location>
        <begin position="113"/>
        <end position="139"/>
    </location>
</feature>
<dbReference type="PANTHER" id="PTHR42985:SF32">
    <property type="entry name" value="SODIUM IODIDE SYMPORTER"/>
    <property type="match status" value="1"/>
</dbReference>
<feature type="transmembrane region" description="Helical" evidence="12">
    <location>
        <begin position="373"/>
        <end position="395"/>
    </location>
</feature>
<comment type="caution">
    <text evidence="13">The sequence shown here is derived from an EMBL/GenBank/DDBJ whole genome shotgun (WGS) entry which is preliminary data.</text>
</comment>
<evidence type="ECO:0000256" key="9">
    <source>
        <dbReference type="ARBA" id="ARBA00023136"/>
    </source>
</evidence>
<keyword evidence="7" id="KW-0915">Sodium</keyword>
<keyword evidence="5 12" id="KW-0812">Transmembrane</keyword>
<feature type="transmembrane region" description="Helical" evidence="12">
    <location>
        <begin position="229"/>
        <end position="247"/>
    </location>
</feature>
<feature type="transmembrane region" description="Helical" evidence="12">
    <location>
        <begin position="179"/>
        <end position="197"/>
    </location>
</feature>
<feature type="transmembrane region" description="Helical" evidence="12">
    <location>
        <begin position="145"/>
        <end position="167"/>
    </location>
</feature>
<keyword evidence="3" id="KW-0813">Transport</keyword>
<dbReference type="EMBL" id="JBHUOK010000004">
    <property type="protein sequence ID" value="MFD2788711.1"/>
    <property type="molecule type" value="Genomic_DNA"/>
</dbReference>
<evidence type="ECO:0000313" key="13">
    <source>
        <dbReference type="EMBL" id="MFD2788711.1"/>
    </source>
</evidence>
<dbReference type="Pfam" id="PF00474">
    <property type="entry name" value="SSF"/>
    <property type="match status" value="1"/>
</dbReference>
<evidence type="ECO:0000256" key="2">
    <source>
        <dbReference type="ARBA" id="ARBA00006434"/>
    </source>
</evidence>
<protein>
    <submittedName>
        <fullName evidence="13">Sodium:solute symporter</fullName>
    </submittedName>
</protein>
<dbReference type="Proteomes" id="UP001597532">
    <property type="component" value="Unassembled WGS sequence"/>
</dbReference>
<keyword evidence="9 12" id="KW-0472">Membrane</keyword>
<feature type="transmembrane region" description="Helical" evidence="12">
    <location>
        <begin position="464"/>
        <end position="484"/>
    </location>
</feature>
<feature type="transmembrane region" description="Helical" evidence="12">
    <location>
        <begin position="74"/>
        <end position="92"/>
    </location>
</feature>
<evidence type="ECO:0000256" key="5">
    <source>
        <dbReference type="ARBA" id="ARBA00022692"/>
    </source>
</evidence>
<dbReference type="Gene3D" id="1.20.1730.10">
    <property type="entry name" value="Sodium/glucose cotransporter"/>
    <property type="match status" value="1"/>
</dbReference>
<feature type="transmembrane region" description="Helical" evidence="12">
    <location>
        <begin position="313"/>
        <end position="336"/>
    </location>
</feature>
<dbReference type="InterPro" id="IPR001734">
    <property type="entry name" value="Na/solute_symporter"/>
</dbReference>
<evidence type="ECO:0000256" key="3">
    <source>
        <dbReference type="ARBA" id="ARBA00022448"/>
    </source>
</evidence>
<evidence type="ECO:0000256" key="8">
    <source>
        <dbReference type="ARBA" id="ARBA00023065"/>
    </source>
</evidence>
<evidence type="ECO:0000256" key="4">
    <source>
        <dbReference type="ARBA" id="ARBA00022475"/>
    </source>
</evidence>
<keyword evidence="10" id="KW-0739">Sodium transport</keyword>
<evidence type="ECO:0000256" key="11">
    <source>
        <dbReference type="RuleBase" id="RU362091"/>
    </source>
</evidence>
<dbReference type="RefSeq" id="WP_251806887.1">
    <property type="nucleotide sequence ID" value="NZ_CP166679.1"/>
</dbReference>
<evidence type="ECO:0000256" key="7">
    <source>
        <dbReference type="ARBA" id="ARBA00023053"/>
    </source>
</evidence>
<feature type="transmembrane region" description="Helical" evidence="12">
    <location>
        <begin position="268"/>
        <end position="293"/>
    </location>
</feature>
<name>A0ABW5VEP3_9FLAO</name>
<comment type="similarity">
    <text evidence="2 11">Belongs to the sodium:solute symporter (SSF) (TC 2.A.21) family.</text>
</comment>
<dbReference type="CDD" id="cd11495">
    <property type="entry name" value="SLC5sbd_NIS-like_u3"/>
    <property type="match status" value="1"/>
</dbReference>
<dbReference type="NCBIfam" id="TIGR00813">
    <property type="entry name" value="sss"/>
    <property type="match status" value="1"/>
</dbReference>
<dbReference type="InterPro" id="IPR051163">
    <property type="entry name" value="Sodium:Solute_Symporter_SSF"/>
</dbReference>
<dbReference type="InterPro" id="IPR038377">
    <property type="entry name" value="Na/Glc_symporter_sf"/>
</dbReference>
<dbReference type="PROSITE" id="PS50283">
    <property type="entry name" value="NA_SOLUT_SYMP_3"/>
    <property type="match status" value="1"/>
</dbReference>
<sequence length="499" mass="54322">MNSLDLIVFFVYIAGIALFGGSFFKKSRTSSSYTMGNKDIPGWVVTMSIFATFVSSISYLALPGNAYLSNWNALAFSLSLPIASLIAVKYFVPLYRKINSPSAYTYMEQRFGAWARIYVSLCYLLTQLMRIGTILYLLALTLNAIVGWDMITIIIFTGLVVSIYSMLGGITAVLWTDAIQGIILIVGALVCVGFILFNMPEGPGQVFAIAAENDKFGLGSFSLSLSEPTFWVVLIYGVFINLQNYGIDQNYVQRYMASKSDKEAQKSALIGGLIYLPISAIFLFIGTSLFAYYSSADTLPVALQDINKSDSVFPYFIVNALPAGLTGLMIASIFAAGMSTISTSFNSSATVFLTDYYNKYFKKTASDKEGMRVLYISSAIISVIGIVIAIAMINVKSALDAWWKLSSIFSGGMLGLLLLGLFSKTKNIKGALVGVLVGLLIIIWMSLSSTLFGEDSLGASFHTYLTIVFGTTAIFLVGFLISIINKKTDEIYDPEDGTS</sequence>
<keyword evidence="6 12" id="KW-1133">Transmembrane helix</keyword>
<evidence type="ECO:0000256" key="1">
    <source>
        <dbReference type="ARBA" id="ARBA00004651"/>
    </source>
</evidence>
<evidence type="ECO:0000256" key="6">
    <source>
        <dbReference type="ARBA" id="ARBA00022989"/>
    </source>
</evidence>
<feature type="transmembrane region" description="Helical" evidence="12">
    <location>
        <begin position="44"/>
        <end position="62"/>
    </location>
</feature>
<evidence type="ECO:0000313" key="14">
    <source>
        <dbReference type="Proteomes" id="UP001597532"/>
    </source>
</evidence>
<feature type="transmembrane region" description="Helical" evidence="12">
    <location>
        <begin position="6"/>
        <end position="24"/>
    </location>
</feature>
<keyword evidence="14" id="KW-1185">Reference proteome</keyword>
<gene>
    <name evidence="13" type="ORF">ACFS1K_02940</name>
</gene>
<evidence type="ECO:0000256" key="10">
    <source>
        <dbReference type="ARBA" id="ARBA00023201"/>
    </source>
</evidence>
<dbReference type="PANTHER" id="PTHR42985">
    <property type="entry name" value="SODIUM-COUPLED MONOCARBOXYLATE TRANSPORTER"/>
    <property type="match status" value="1"/>
</dbReference>
<feature type="transmembrane region" description="Helical" evidence="12">
    <location>
        <begin position="431"/>
        <end position="452"/>
    </location>
</feature>
<keyword evidence="8" id="KW-0406">Ion transport</keyword>
<evidence type="ECO:0000256" key="12">
    <source>
        <dbReference type="SAM" id="Phobius"/>
    </source>
</evidence>